<dbReference type="GO" id="GO:0000445">
    <property type="term" value="C:THO complex part of transcription export complex"/>
    <property type="evidence" value="ECO:0007669"/>
    <property type="project" value="TreeGrafter"/>
</dbReference>
<reference evidence="5" key="1">
    <citation type="journal article" date="2020" name="Stud. Mycol.">
        <title>101 Dothideomycetes genomes: a test case for predicting lifestyles and emergence of pathogens.</title>
        <authorList>
            <person name="Haridas S."/>
            <person name="Albert R."/>
            <person name="Binder M."/>
            <person name="Bloem J."/>
            <person name="Labutti K."/>
            <person name="Salamov A."/>
            <person name="Andreopoulos B."/>
            <person name="Baker S."/>
            <person name="Barry K."/>
            <person name="Bills G."/>
            <person name="Bluhm B."/>
            <person name="Cannon C."/>
            <person name="Castanera R."/>
            <person name="Culley D."/>
            <person name="Daum C."/>
            <person name="Ezra D."/>
            <person name="Gonzalez J."/>
            <person name="Henrissat B."/>
            <person name="Kuo A."/>
            <person name="Liang C."/>
            <person name="Lipzen A."/>
            <person name="Lutzoni F."/>
            <person name="Magnuson J."/>
            <person name="Mondo S."/>
            <person name="Nolan M."/>
            <person name="Ohm R."/>
            <person name="Pangilinan J."/>
            <person name="Park H.-J."/>
            <person name="Ramirez L."/>
            <person name="Alfaro M."/>
            <person name="Sun H."/>
            <person name="Tritt A."/>
            <person name="Yoshinaga Y."/>
            <person name="Zwiers L.-H."/>
            <person name="Turgeon B."/>
            <person name="Goodwin S."/>
            <person name="Spatafora J."/>
            <person name="Crous P."/>
            <person name="Grigoriev I."/>
        </authorList>
    </citation>
    <scope>NUCLEOTIDE SEQUENCE</scope>
    <source>
        <strain evidence="5">Tuck. ex Michener</strain>
    </source>
</reference>
<name>A0A6A6HMR8_VIRVR</name>
<dbReference type="AlphaFoldDB" id="A0A6A6HMR8"/>
<dbReference type="EMBL" id="ML991773">
    <property type="protein sequence ID" value="KAF2239149.1"/>
    <property type="molecule type" value="Genomic_DNA"/>
</dbReference>
<dbReference type="PANTHER" id="PTHR13375">
    <property type="entry name" value="FMS INTERACTING PROTEIN"/>
    <property type="match status" value="1"/>
</dbReference>
<evidence type="ECO:0000256" key="4">
    <source>
        <dbReference type="SAM" id="Coils"/>
    </source>
</evidence>
<dbReference type="GO" id="GO:0006406">
    <property type="term" value="P:mRNA export from nucleus"/>
    <property type="evidence" value="ECO:0007669"/>
    <property type="project" value="TreeGrafter"/>
</dbReference>
<evidence type="ECO:0000256" key="2">
    <source>
        <dbReference type="ARBA" id="ARBA00008044"/>
    </source>
</evidence>
<dbReference type="Proteomes" id="UP000800092">
    <property type="component" value="Unassembled WGS sequence"/>
</dbReference>
<dbReference type="Pfam" id="PF09766">
    <property type="entry name" value="FmiP_Thoc5"/>
    <property type="match status" value="1"/>
</dbReference>
<comment type="subcellular location">
    <subcellularLocation>
        <location evidence="1">Nucleus</location>
    </subcellularLocation>
</comment>
<organism evidence="5 6">
    <name type="scientific">Viridothelium virens</name>
    <name type="common">Speckled blister lichen</name>
    <name type="synonym">Trypethelium virens</name>
    <dbReference type="NCBI Taxonomy" id="1048519"/>
    <lineage>
        <taxon>Eukaryota</taxon>
        <taxon>Fungi</taxon>
        <taxon>Dikarya</taxon>
        <taxon>Ascomycota</taxon>
        <taxon>Pezizomycotina</taxon>
        <taxon>Dothideomycetes</taxon>
        <taxon>Dothideomycetes incertae sedis</taxon>
        <taxon>Trypetheliales</taxon>
        <taxon>Trypetheliaceae</taxon>
        <taxon>Viridothelium</taxon>
    </lineage>
</organism>
<evidence type="ECO:0000313" key="6">
    <source>
        <dbReference type="Proteomes" id="UP000800092"/>
    </source>
</evidence>
<evidence type="ECO:0000256" key="3">
    <source>
        <dbReference type="ARBA" id="ARBA00023242"/>
    </source>
</evidence>
<keyword evidence="3" id="KW-0539">Nucleus</keyword>
<comment type="similarity">
    <text evidence="2">Belongs to the THOC5 family.</text>
</comment>
<dbReference type="PANTHER" id="PTHR13375:SF3">
    <property type="entry name" value="THO COMPLEX SUBUNIT 5 HOMOLOG"/>
    <property type="match status" value="1"/>
</dbReference>
<dbReference type="OrthoDB" id="20582at2759"/>
<evidence type="ECO:0000256" key="1">
    <source>
        <dbReference type="ARBA" id="ARBA00004123"/>
    </source>
</evidence>
<keyword evidence="4" id="KW-0175">Coiled coil</keyword>
<feature type="coiled-coil region" evidence="4">
    <location>
        <begin position="152"/>
        <end position="190"/>
    </location>
</feature>
<accession>A0A6A6HMR8</accession>
<evidence type="ECO:0008006" key="7">
    <source>
        <dbReference type="Google" id="ProtNLM"/>
    </source>
</evidence>
<dbReference type="InterPro" id="IPR019163">
    <property type="entry name" value="THO_Thoc5"/>
</dbReference>
<protein>
    <recommendedName>
        <fullName evidence="7">Fms interacting protein</fullName>
    </recommendedName>
</protein>
<gene>
    <name evidence="5" type="ORF">EV356DRAFT_528438</name>
</gene>
<proteinExistence type="inferred from homology"/>
<evidence type="ECO:0000313" key="5">
    <source>
        <dbReference type="EMBL" id="KAF2239149.1"/>
    </source>
</evidence>
<sequence length="212" mass="25053">MDQNDIVTDPLLHSVLTAAERTRQECLQITHLLEQHKATPGTAPRDVQVELSEHQKQLFSNLSQMRSLHRDALYEVRKTKAETTERRHEIDALHLQLQNLYYEQRHLIGEIEACRSYDHKYQQLPLISMEEFLAQFPEHTSDDESELMTARINHEYEERQKLEDQRQALLKKKQALIAENNRRKADLESLDQDLEKFIIAAQPIQKTLEKEY</sequence>
<dbReference type="GO" id="GO:0003729">
    <property type="term" value="F:mRNA binding"/>
    <property type="evidence" value="ECO:0007669"/>
    <property type="project" value="TreeGrafter"/>
</dbReference>
<keyword evidence="6" id="KW-1185">Reference proteome</keyword>